<proteinExistence type="predicted"/>
<organism evidence="1 2">
    <name type="scientific">Lysinibacillus odysseyi 34hs-1 = NBRC 100172</name>
    <dbReference type="NCBI Taxonomy" id="1220589"/>
    <lineage>
        <taxon>Bacteria</taxon>
        <taxon>Bacillati</taxon>
        <taxon>Bacillota</taxon>
        <taxon>Bacilli</taxon>
        <taxon>Bacillales</taxon>
        <taxon>Bacillaceae</taxon>
        <taxon>Lysinibacillus</taxon>
    </lineage>
</organism>
<protein>
    <submittedName>
        <fullName evidence="1">Uncharacterized protein</fullName>
    </submittedName>
</protein>
<evidence type="ECO:0000313" key="1">
    <source>
        <dbReference type="EMBL" id="KGR83301.1"/>
    </source>
</evidence>
<dbReference type="STRING" id="1220589.CD32_15785"/>
<keyword evidence="2" id="KW-1185">Reference proteome</keyword>
<gene>
    <name evidence="1" type="ORF">CD32_15785</name>
</gene>
<accession>A0A0A3IEY4</accession>
<sequence length="73" mass="8291">MEDCTNTACQAFLEAGERKLGISLLQNIACETGNKLLCLNGKWYDIYYDFIHNRGRYLPFKQEAETRLTGLGA</sequence>
<reference evidence="1 2" key="1">
    <citation type="submission" date="2014-02" db="EMBL/GenBank/DDBJ databases">
        <title>Draft genome sequence of Lysinibacillus odysseyi NBRC 100172.</title>
        <authorList>
            <person name="Zhang F."/>
            <person name="Wang G."/>
            <person name="Zhang L."/>
        </authorList>
    </citation>
    <scope>NUCLEOTIDE SEQUENCE [LARGE SCALE GENOMIC DNA]</scope>
    <source>
        <strain evidence="1 2">NBRC 100172</strain>
    </source>
</reference>
<dbReference type="Proteomes" id="UP000030437">
    <property type="component" value="Unassembled WGS sequence"/>
</dbReference>
<evidence type="ECO:0000313" key="2">
    <source>
        <dbReference type="Proteomes" id="UP000030437"/>
    </source>
</evidence>
<comment type="caution">
    <text evidence="1">The sequence shown here is derived from an EMBL/GenBank/DDBJ whole genome shotgun (WGS) entry which is preliminary data.</text>
</comment>
<dbReference type="AlphaFoldDB" id="A0A0A3IEY4"/>
<name>A0A0A3IEY4_9BACI</name>
<dbReference type="EMBL" id="JPVP01000058">
    <property type="protein sequence ID" value="KGR83301.1"/>
    <property type="molecule type" value="Genomic_DNA"/>
</dbReference>